<keyword evidence="3" id="KW-0032">Aminotransferase</keyword>
<keyword evidence="5" id="KW-0663">Pyridoxal phosphate</keyword>
<dbReference type="EMBL" id="AGNL01045512">
    <property type="protein sequence ID" value="EJK48713.1"/>
    <property type="molecule type" value="Genomic_DNA"/>
</dbReference>
<evidence type="ECO:0008006" key="9">
    <source>
        <dbReference type="Google" id="ProtNLM"/>
    </source>
</evidence>
<dbReference type="GO" id="GO:0042802">
    <property type="term" value="F:identical protein binding"/>
    <property type="evidence" value="ECO:0007669"/>
    <property type="project" value="TreeGrafter"/>
</dbReference>
<dbReference type="InterPro" id="IPR015421">
    <property type="entry name" value="PyrdxlP-dep_Trfase_major"/>
</dbReference>
<dbReference type="GO" id="GO:0030170">
    <property type="term" value="F:pyridoxal phosphate binding"/>
    <property type="evidence" value="ECO:0007669"/>
    <property type="project" value="InterPro"/>
</dbReference>
<dbReference type="SUPFAM" id="SSF53383">
    <property type="entry name" value="PLP-dependent transferases"/>
    <property type="match status" value="1"/>
</dbReference>
<keyword evidence="8" id="KW-1185">Reference proteome</keyword>
<dbReference type="PANTHER" id="PTHR11986:SF79">
    <property type="entry name" value="ACETYLORNITHINE AMINOTRANSFERASE, MITOCHONDRIAL"/>
    <property type="match status" value="1"/>
</dbReference>
<keyword evidence="4" id="KW-0808">Transferase</keyword>
<comment type="similarity">
    <text evidence="2">Belongs to the class-III pyridoxal-phosphate-dependent aminotransferase family.</text>
</comment>
<dbReference type="OrthoDB" id="10261433at2759"/>
<comment type="caution">
    <text evidence="7">The sequence shown here is derived from an EMBL/GenBank/DDBJ whole genome shotgun (WGS) entry which is preliminary data.</text>
</comment>
<reference evidence="7 8" key="1">
    <citation type="journal article" date="2012" name="Genome Biol.">
        <title>Genome and low-iron response of an oceanic diatom adapted to chronic iron limitation.</title>
        <authorList>
            <person name="Lommer M."/>
            <person name="Specht M."/>
            <person name="Roy A.S."/>
            <person name="Kraemer L."/>
            <person name="Andreson R."/>
            <person name="Gutowska M.A."/>
            <person name="Wolf J."/>
            <person name="Bergner S.V."/>
            <person name="Schilhabel M.B."/>
            <person name="Klostermeier U.C."/>
            <person name="Beiko R.G."/>
            <person name="Rosenstiel P."/>
            <person name="Hippler M."/>
            <person name="Laroche J."/>
        </authorList>
    </citation>
    <scope>NUCLEOTIDE SEQUENCE [LARGE SCALE GENOMIC DNA]</scope>
    <source>
        <strain evidence="7 8">CCMP1005</strain>
    </source>
</reference>
<dbReference type="AlphaFoldDB" id="K0R607"/>
<dbReference type="PANTHER" id="PTHR11986">
    <property type="entry name" value="AMINOTRANSFERASE CLASS III"/>
    <property type="match status" value="1"/>
</dbReference>
<dbReference type="Gene3D" id="3.90.1150.10">
    <property type="entry name" value="Aspartate Aminotransferase, domain 1"/>
    <property type="match status" value="1"/>
</dbReference>
<dbReference type="InterPro" id="IPR015422">
    <property type="entry name" value="PyrdxlP-dep_Trfase_small"/>
</dbReference>
<dbReference type="Gene3D" id="3.40.640.10">
    <property type="entry name" value="Type I PLP-dependent aspartate aminotransferase-like (Major domain)"/>
    <property type="match status" value="1"/>
</dbReference>
<proteinExistence type="inferred from homology"/>
<dbReference type="Proteomes" id="UP000266841">
    <property type="component" value="Unassembled WGS sequence"/>
</dbReference>
<evidence type="ECO:0000256" key="5">
    <source>
        <dbReference type="ARBA" id="ARBA00022898"/>
    </source>
</evidence>
<organism evidence="7 8">
    <name type="scientific">Thalassiosira oceanica</name>
    <name type="common">Marine diatom</name>
    <dbReference type="NCBI Taxonomy" id="159749"/>
    <lineage>
        <taxon>Eukaryota</taxon>
        <taxon>Sar</taxon>
        <taxon>Stramenopiles</taxon>
        <taxon>Ochrophyta</taxon>
        <taxon>Bacillariophyta</taxon>
        <taxon>Coscinodiscophyceae</taxon>
        <taxon>Thalassiosirophycidae</taxon>
        <taxon>Thalassiosirales</taxon>
        <taxon>Thalassiosiraceae</taxon>
        <taxon>Thalassiosira</taxon>
    </lineage>
</organism>
<dbReference type="eggNOG" id="KOG1401">
    <property type="taxonomic scope" value="Eukaryota"/>
</dbReference>
<protein>
    <recommendedName>
        <fullName evidence="9">Acetylornithine transaminase</fullName>
    </recommendedName>
</protein>
<feature type="region of interest" description="Disordered" evidence="6">
    <location>
        <begin position="81"/>
        <end position="107"/>
    </location>
</feature>
<sequence length="237" mass="25170">MQTSQDRKGCANHRVSCTNEVTSPPEGGLQKLVFGVPSGSVVRNASSHKRRKMIYQPTILVASLSLGSAFTATTSTSVQQATSSTRTALHSTIDRPETAATSSLVPPSQLDSSSISTLFENRVQKTYGRYPITFVSGDGCALTDETGKDYLDFVSGIATCALGHNNAELTAAVTEQMGKLHHVSNLYYTPGQGLLAEWLCANSCADKAFFCNSGAEANEAAIKCARKHANDRGITVS</sequence>
<gene>
    <name evidence="7" type="ORF">THAOC_32467</name>
</gene>
<dbReference type="InterPro" id="IPR050103">
    <property type="entry name" value="Class-III_PLP-dep_AT"/>
</dbReference>
<name>K0R607_THAOC</name>
<evidence type="ECO:0000313" key="7">
    <source>
        <dbReference type="EMBL" id="EJK48713.1"/>
    </source>
</evidence>
<accession>K0R607</accession>
<evidence type="ECO:0000256" key="4">
    <source>
        <dbReference type="ARBA" id="ARBA00022679"/>
    </source>
</evidence>
<dbReference type="GO" id="GO:0008483">
    <property type="term" value="F:transaminase activity"/>
    <property type="evidence" value="ECO:0007669"/>
    <property type="project" value="UniProtKB-KW"/>
</dbReference>
<evidence type="ECO:0000256" key="2">
    <source>
        <dbReference type="ARBA" id="ARBA00008954"/>
    </source>
</evidence>
<evidence type="ECO:0000256" key="6">
    <source>
        <dbReference type="SAM" id="MobiDB-lite"/>
    </source>
</evidence>
<evidence type="ECO:0000313" key="8">
    <source>
        <dbReference type="Proteomes" id="UP000266841"/>
    </source>
</evidence>
<dbReference type="InterPro" id="IPR015424">
    <property type="entry name" value="PyrdxlP-dep_Trfase"/>
</dbReference>
<comment type="cofactor">
    <cofactor evidence="1">
        <name>pyridoxal 5'-phosphate</name>
        <dbReference type="ChEBI" id="CHEBI:597326"/>
    </cofactor>
</comment>
<dbReference type="Pfam" id="PF00202">
    <property type="entry name" value="Aminotran_3"/>
    <property type="match status" value="1"/>
</dbReference>
<dbReference type="InterPro" id="IPR005814">
    <property type="entry name" value="Aminotrans_3"/>
</dbReference>
<evidence type="ECO:0000256" key="3">
    <source>
        <dbReference type="ARBA" id="ARBA00022576"/>
    </source>
</evidence>
<evidence type="ECO:0000256" key="1">
    <source>
        <dbReference type="ARBA" id="ARBA00001933"/>
    </source>
</evidence>